<dbReference type="AlphaFoldDB" id="A0A1R2BH50"/>
<evidence type="ECO:0000313" key="2">
    <source>
        <dbReference type="Proteomes" id="UP000187209"/>
    </source>
</evidence>
<dbReference type="EMBL" id="MPUH01000653">
    <property type="protein sequence ID" value="OMJ76071.1"/>
    <property type="molecule type" value="Genomic_DNA"/>
</dbReference>
<protein>
    <recommendedName>
        <fullName evidence="3">Protein kinase domain-containing protein</fullName>
    </recommendedName>
</protein>
<comment type="caution">
    <text evidence="1">The sequence shown here is derived from an EMBL/GenBank/DDBJ whole genome shotgun (WGS) entry which is preliminary data.</text>
</comment>
<gene>
    <name evidence="1" type="ORF">SteCoe_24632</name>
</gene>
<evidence type="ECO:0000313" key="1">
    <source>
        <dbReference type="EMBL" id="OMJ76071.1"/>
    </source>
</evidence>
<evidence type="ECO:0008006" key="3">
    <source>
        <dbReference type="Google" id="ProtNLM"/>
    </source>
</evidence>
<keyword evidence="2" id="KW-1185">Reference proteome</keyword>
<reference evidence="1 2" key="1">
    <citation type="submission" date="2016-11" db="EMBL/GenBank/DDBJ databases">
        <title>The macronuclear genome of Stentor coeruleus: a giant cell with tiny introns.</title>
        <authorList>
            <person name="Slabodnick M."/>
            <person name="Ruby J.G."/>
            <person name="Reiff S.B."/>
            <person name="Swart E.C."/>
            <person name="Gosai S."/>
            <person name="Prabakaran S."/>
            <person name="Witkowska E."/>
            <person name="Larue G.E."/>
            <person name="Fisher S."/>
            <person name="Freeman R.M."/>
            <person name="Gunawardena J."/>
            <person name="Chu W."/>
            <person name="Stover N.A."/>
            <person name="Gregory B.D."/>
            <person name="Nowacki M."/>
            <person name="Derisi J."/>
            <person name="Roy S.W."/>
            <person name="Marshall W.F."/>
            <person name="Sood P."/>
        </authorList>
    </citation>
    <scope>NUCLEOTIDE SEQUENCE [LARGE SCALE GENOMIC DNA]</scope>
    <source>
        <strain evidence="1">WM001</strain>
    </source>
</reference>
<organism evidence="1 2">
    <name type="scientific">Stentor coeruleus</name>
    <dbReference type="NCBI Taxonomy" id="5963"/>
    <lineage>
        <taxon>Eukaryota</taxon>
        <taxon>Sar</taxon>
        <taxon>Alveolata</taxon>
        <taxon>Ciliophora</taxon>
        <taxon>Postciliodesmatophora</taxon>
        <taxon>Heterotrichea</taxon>
        <taxon>Heterotrichida</taxon>
        <taxon>Stentoridae</taxon>
        <taxon>Stentor</taxon>
    </lineage>
</organism>
<dbReference type="Proteomes" id="UP000187209">
    <property type="component" value="Unassembled WGS sequence"/>
</dbReference>
<sequence length="542" mass="64231">MKIRDLKEFLAQSKERLGNLETSDKNDLIALIDNYLESTQEDIKSFYNKMIEMCMKNQNLANLLKNIYYSVVVLHSFQSGMDAQKIIKAFADLKKIDDPNLYLQDYFQKLIHKFYSSVLEIVDIRIFQEYLSNLILTNIRMGMGSGTDVFMVLEICKNQLALILMRNQNTINDYESMLSILEIYKKLKTAEIFSEMTDYLISVETLGFIKRNIKLLNPKRELNVIGTLFSMLNISVNDASNKVEFFIKNCSVESPDLPRALIPLKYQVNFDKILLENPLNEFETPYVKLTLYRIEYNFTTTCRKKIFIKEYCYYNSRRIESKIEYEERIYRKISGFKHFPVFYGVRYENYNNYRRALIALSDCYPIKYENLENIPKKFVFDILDAYAFLEANRIPANPPTFETIQMDENDEVLVYDFSLFASMKNMILESFYYDAFQELSHLIPVSEKFLYYLSIFLSQFSNAPKDYLDDIIDKTTFIEGNTPKEQLNLKYNEENNEHESEDYKKGLENDIENIKKKFERDYDLGIPTLKTFLYEVRKKFSK</sequence>
<accession>A0A1R2BH50</accession>
<name>A0A1R2BH50_9CILI</name>
<proteinExistence type="predicted"/>